<sequence length="85" mass="9592">MSITIEYVETRMSAVSVDREEIRVLLCQNGQKPAKHYMDCSESELIAELQDELTAGRVSEMPTALEPLVDNVAEISHRAWTVTVR</sequence>
<protein>
    <submittedName>
        <fullName evidence="1">Uncharacterized protein</fullName>
    </submittedName>
</protein>
<comment type="caution">
    <text evidence="1">The sequence shown here is derived from an EMBL/GenBank/DDBJ whole genome shotgun (WGS) entry which is preliminary data.</text>
</comment>
<reference evidence="1" key="1">
    <citation type="submission" date="2023-02" db="EMBL/GenBank/DDBJ databases">
        <title>A novel hydrolase synthesized by Rhodococcus erythropolis HQ is responsible for the detoxification of Zearalenone.</title>
        <authorList>
            <person name="Hu J."/>
            <person name="Xu J."/>
        </authorList>
    </citation>
    <scope>NUCLEOTIDE SEQUENCE</scope>
    <source>
        <strain evidence="1">HQ</strain>
    </source>
</reference>
<gene>
    <name evidence="1" type="ORF">PXH69_29240</name>
</gene>
<proteinExistence type="predicted"/>
<dbReference type="AlphaFoldDB" id="A0AAW6LQT0"/>
<dbReference type="EMBL" id="JARDXE010000023">
    <property type="protein sequence ID" value="MDE8649064.1"/>
    <property type="molecule type" value="Genomic_DNA"/>
</dbReference>
<dbReference type="RefSeq" id="WP_275232768.1">
    <property type="nucleotide sequence ID" value="NZ_JARDXE010000023.1"/>
</dbReference>
<evidence type="ECO:0000313" key="2">
    <source>
        <dbReference type="Proteomes" id="UP001217325"/>
    </source>
</evidence>
<evidence type="ECO:0000313" key="1">
    <source>
        <dbReference type="EMBL" id="MDE8649064.1"/>
    </source>
</evidence>
<name>A0AAW6LQT0_RHOSG</name>
<organism evidence="1 2">
    <name type="scientific">Rhodococcus qingshengii</name>
    <dbReference type="NCBI Taxonomy" id="334542"/>
    <lineage>
        <taxon>Bacteria</taxon>
        <taxon>Bacillati</taxon>
        <taxon>Actinomycetota</taxon>
        <taxon>Actinomycetes</taxon>
        <taxon>Mycobacteriales</taxon>
        <taxon>Nocardiaceae</taxon>
        <taxon>Rhodococcus</taxon>
        <taxon>Rhodococcus erythropolis group</taxon>
    </lineage>
</organism>
<dbReference type="Proteomes" id="UP001217325">
    <property type="component" value="Unassembled WGS sequence"/>
</dbReference>
<accession>A0AAW6LQT0</accession>